<keyword evidence="7" id="KW-1185">Reference proteome</keyword>
<protein>
    <submittedName>
        <fullName evidence="6">DNA-binding transcriptional regulator LsrR (DeoR family)</fullName>
    </submittedName>
</protein>
<feature type="domain" description="Sugar-binding" evidence="5">
    <location>
        <begin position="66"/>
        <end position="316"/>
    </location>
</feature>
<dbReference type="Gene3D" id="3.40.50.1360">
    <property type="match status" value="1"/>
</dbReference>
<dbReference type="Gene3D" id="1.10.10.10">
    <property type="entry name" value="Winged helix-like DNA-binding domain superfamily/Winged helix DNA-binding domain"/>
    <property type="match status" value="1"/>
</dbReference>
<keyword evidence="4" id="KW-0804">Transcription</keyword>
<evidence type="ECO:0000313" key="6">
    <source>
        <dbReference type="EMBL" id="MET3599677.1"/>
    </source>
</evidence>
<name>A0ABV2IBT6_9HYPH</name>
<keyword evidence="3 6" id="KW-0238">DNA-binding</keyword>
<comment type="similarity">
    <text evidence="1">Belongs to the SorC transcriptional regulatory family.</text>
</comment>
<dbReference type="InterPro" id="IPR007324">
    <property type="entry name" value="Sugar-bd_dom_put"/>
</dbReference>
<keyword evidence="2" id="KW-0805">Transcription regulation</keyword>
<evidence type="ECO:0000256" key="3">
    <source>
        <dbReference type="ARBA" id="ARBA00023125"/>
    </source>
</evidence>
<evidence type="ECO:0000256" key="4">
    <source>
        <dbReference type="ARBA" id="ARBA00023163"/>
    </source>
</evidence>
<evidence type="ECO:0000256" key="2">
    <source>
        <dbReference type="ARBA" id="ARBA00023015"/>
    </source>
</evidence>
<dbReference type="Proteomes" id="UP001549164">
    <property type="component" value="Unassembled WGS sequence"/>
</dbReference>
<evidence type="ECO:0000313" key="7">
    <source>
        <dbReference type="Proteomes" id="UP001549164"/>
    </source>
</evidence>
<dbReference type="PANTHER" id="PTHR34294">
    <property type="entry name" value="TRANSCRIPTIONAL REGULATOR-RELATED"/>
    <property type="match status" value="1"/>
</dbReference>
<dbReference type="RefSeq" id="WP_354433775.1">
    <property type="nucleotide sequence ID" value="NZ_JBEPLY010000004.1"/>
</dbReference>
<dbReference type="GO" id="GO:0003677">
    <property type="term" value="F:DNA binding"/>
    <property type="evidence" value="ECO:0007669"/>
    <property type="project" value="UniProtKB-KW"/>
</dbReference>
<sequence length="319" mass="34709">MASETSVETEAFLVEVCWHYFINEMTQSEVAALMGVTRLRVNQAIRSARADGLVRVDIQSPHVMRLRLQEDLKTRFGLADAIVAPANADNHDYQRPAGVALANYLAKGLREARWQRIGVSWGMTLTNAMTHLPRMQLPEIEIISMIGGTSQGASFNTFGIASGFADRLGARYSLFAAPVYLSPGTDREEFLSDAVFSEHLEKLKTLDLAVLVAGDLSDRSVLMNTGLPSSVTPATLSEKGAVGDIVGHFIDHNGREVDHFINDCAVGIRLDALEKVPERVLAAAGTHKVDVIIAAIRRGLVTTLVTDDITAERILARTS</sequence>
<dbReference type="Pfam" id="PF04198">
    <property type="entry name" value="Sugar-bind"/>
    <property type="match status" value="1"/>
</dbReference>
<dbReference type="SUPFAM" id="SSF100950">
    <property type="entry name" value="NagB/RpiA/CoA transferase-like"/>
    <property type="match status" value="1"/>
</dbReference>
<evidence type="ECO:0000259" key="5">
    <source>
        <dbReference type="Pfam" id="PF04198"/>
    </source>
</evidence>
<dbReference type="InterPro" id="IPR051054">
    <property type="entry name" value="SorC_transcr_regulators"/>
</dbReference>
<accession>A0ABV2IBT6</accession>
<proteinExistence type="inferred from homology"/>
<organism evidence="6 7">
    <name type="scientific">Martelella mangrovi</name>
    <dbReference type="NCBI Taxonomy" id="1397477"/>
    <lineage>
        <taxon>Bacteria</taxon>
        <taxon>Pseudomonadati</taxon>
        <taxon>Pseudomonadota</taxon>
        <taxon>Alphaproteobacteria</taxon>
        <taxon>Hyphomicrobiales</taxon>
        <taxon>Aurantimonadaceae</taxon>
        <taxon>Martelella</taxon>
    </lineage>
</organism>
<dbReference type="InterPro" id="IPR037171">
    <property type="entry name" value="NagB/RpiA_transferase-like"/>
</dbReference>
<dbReference type="InterPro" id="IPR036388">
    <property type="entry name" value="WH-like_DNA-bd_sf"/>
</dbReference>
<gene>
    <name evidence="6" type="ORF">ABID12_001616</name>
</gene>
<dbReference type="PANTHER" id="PTHR34294:SF1">
    <property type="entry name" value="TRANSCRIPTIONAL REGULATOR LSRR"/>
    <property type="match status" value="1"/>
</dbReference>
<dbReference type="EMBL" id="JBEPLY010000004">
    <property type="protein sequence ID" value="MET3599677.1"/>
    <property type="molecule type" value="Genomic_DNA"/>
</dbReference>
<comment type="caution">
    <text evidence="6">The sequence shown here is derived from an EMBL/GenBank/DDBJ whole genome shotgun (WGS) entry which is preliminary data.</text>
</comment>
<reference evidence="6 7" key="1">
    <citation type="submission" date="2024-06" db="EMBL/GenBank/DDBJ databases">
        <title>Genomic Encyclopedia of Type Strains, Phase IV (KMG-IV): sequencing the most valuable type-strain genomes for metagenomic binning, comparative biology and taxonomic classification.</title>
        <authorList>
            <person name="Goeker M."/>
        </authorList>
    </citation>
    <scope>NUCLEOTIDE SEQUENCE [LARGE SCALE GENOMIC DNA]</scope>
    <source>
        <strain evidence="6 7">DSM 28102</strain>
    </source>
</reference>
<evidence type="ECO:0000256" key="1">
    <source>
        <dbReference type="ARBA" id="ARBA00010466"/>
    </source>
</evidence>